<dbReference type="PROSITE" id="PS50928">
    <property type="entry name" value="ABC_TM1"/>
    <property type="match status" value="1"/>
</dbReference>
<dbReference type="eggNOG" id="COG1175">
    <property type="taxonomic scope" value="Bacteria"/>
</dbReference>
<dbReference type="PATRIC" id="fig|1386089.3.peg.3933"/>
<gene>
    <name evidence="12" type="ORF">N865_20145</name>
</gene>
<keyword evidence="5 10" id="KW-0762">Sugar transport</keyword>
<evidence type="ECO:0000256" key="8">
    <source>
        <dbReference type="ARBA" id="ARBA00023136"/>
    </source>
</evidence>
<evidence type="ECO:0000256" key="10">
    <source>
        <dbReference type="RuleBase" id="RU367050"/>
    </source>
</evidence>
<comment type="subcellular location">
    <subcellularLocation>
        <location evidence="1 9">Cell membrane</location>
        <topology evidence="1 9">Multi-pass membrane protein</topology>
    </subcellularLocation>
</comment>
<dbReference type="PANTHER" id="PTHR47314:SF1">
    <property type="entry name" value="MALTOSE_MALTODEXTRIN TRANSPORT SYSTEM PERMEASE PROTEIN MALF"/>
    <property type="match status" value="1"/>
</dbReference>
<feature type="transmembrane region" description="Helical" evidence="9">
    <location>
        <begin position="418"/>
        <end position="441"/>
    </location>
</feature>
<evidence type="ECO:0000259" key="11">
    <source>
        <dbReference type="PROSITE" id="PS50928"/>
    </source>
</evidence>
<dbReference type="RefSeq" id="WP_034809808.1">
    <property type="nucleotide sequence ID" value="NZ_AWSA01000068.1"/>
</dbReference>
<sequence>MNRSPYVIIKWVLIVAILAVIVYAAGLFAADGQLLGVVVLGLIGLAILAVYATHRSIPAKYLLPGLIFFLAFQIWPAVFTGATAFTNWGDGHSLSKEESIQAITSSSVEEVQGKPRYALSVAVQARADVATASPVYILTDPQTKKVYAGTSEGLKELPPGDVTTNELGRVTAVKGYTILTGKQVNARSQELESFAVPTDGGAAIKKVGISEAFEGKPAATYDPKTDRITDTRPVAQGQPVKVYGPSNATWVNVADPTDKLPQGWKEGVGFKNFTTALTDPTLRSGFVKILLWNFVFAIMSVLTTFLLGLALALLFNDERLKGKGLMRALLVLPYALPGFVTALVWASMFNQQFGLINQTLGIDVDWLGNGTWAKVAILITNLWLGFPYMFIVCTGALQSIPGDVKEAAAIDGATGFRTIRSIIMPLVLVAVGPLLIASFAFNFNNFGLIFLMTEGGPFENNQSAIGSTDLLITYAYRLAFTSAAPNFGYAAAISIFIFMIVAVLSWIGFRQTKALEEVN</sequence>
<dbReference type="Proteomes" id="UP000019489">
    <property type="component" value="Unassembled WGS sequence"/>
</dbReference>
<evidence type="ECO:0000256" key="7">
    <source>
        <dbReference type="ARBA" id="ARBA00022989"/>
    </source>
</evidence>
<name>W9G179_9MICO</name>
<feature type="transmembrane region" description="Helical" evidence="9">
    <location>
        <begin position="328"/>
        <end position="348"/>
    </location>
</feature>
<feature type="transmembrane region" description="Helical" evidence="9">
    <location>
        <begin position="487"/>
        <end position="509"/>
    </location>
</feature>
<dbReference type="SUPFAM" id="SSF161098">
    <property type="entry name" value="MetI-like"/>
    <property type="match status" value="1"/>
</dbReference>
<evidence type="ECO:0000256" key="2">
    <source>
        <dbReference type="ARBA" id="ARBA00009047"/>
    </source>
</evidence>
<accession>W9G179</accession>
<dbReference type="Pfam" id="PF16296">
    <property type="entry name" value="TM_PBP2_N"/>
    <property type="match status" value="1"/>
</dbReference>
<comment type="caution">
    <text evidence="12">The sequence shown here is derived from an EMBL/GenBank/DDBJ whole genome shotgun (WGS) entry which is preliminary data.</text>
</comment>
<dbReference type="PANTHER" id="PTHR47314">
    <property type="entry name" value="MALTOSE/MALTODEXTRIN TRANSPORT SYSTEM PERMEASE PROTEIN MALF"/>
    <property type="match status" value="1"/>
</dbReference>
<feature type="transmembrane region" description="Helical" evidence="9">
    <location>
        <begin position="375"/>
        <end position="397"/>
    </location>
</feature>
<evidence type="ECO:0000256" key="4">
    <source>
        <dbReference type="ARBA" id="ARBA00022475"/>
    </source>
</evidence>
<dbReference type="STRING" id="1386089.N865_20145"/>
<comment type="similarity">
    <text evidence="2 10">Belongs to the binding-protein-dependent transport system permease family. MalFG subfamily.</text>
</comment>
<feature type="transmembrane region" description="Helical" evidence="9">
    <location>
        <begin position="34"/>
        <end position="54"/>
    </location>
</feature>
<feature type="transmembrane region" description="Helical" evidence="9">
    <location>
        <begin position="290"/>
        <end position="316"/>
    </location>
</feature>
<dbReference type="CDD" id="cd06261">
    <property type="entry name" value="TM_PBP2"/>
    <property type="match status" value="1"/>
</dbReference>
<dbReference type="Pfam" id="PF00528">
    <property type="entry name" value="BPD_transp_1"/>
    <property type="match status" value="1"/>
</dbReference>
<dbReference type="GO" id="GO:0042956">
    <property type="term" value="P:maltodextrin transmembrane transport"/>
    <property type="evidence" value="ECO:0007669"/>
    <property type="project" value="TreeGrafter"/>
</dbReference>
<feature type="transmembrane region" description="Helical" evidence="9">
    <location>
        <begin position="7"/>
        <end position="28"/>
    </location>
</feature>
<evidence type="ECO:0000256" key="6">
    <source>
        <dbReference type="ARBA" id="ARBA00022692"/>
    </source>
</evidence>
<dbReference type="Gene3D" id="1.10.3720.10">
    <property type="entry name" value="MetI-like"/>
    <property type="match status" value="1"/>
</dbReference>
<evidence type="ECO:0000256" key="5">
    <source>
        <dbReference type="ARBA" id="ARBA00022597"/>
    </source>
</evidence>
<dbReference type="GO" id="GO:0015423">
    <property type="term" value="F:ABC-type maltose transporter activity"/>
    <property type="evidence" value="ECO:0007669"/>
    <property type="project" value="TreeGrafter"/>
</dbReference>
<protein>
    <recommendedName>
        <fullName evidence="10">Maltose/maltodextrin transport system permease protein</fullName>
    </recommendedName>
</protein>
<keyword evidence="13" id="KW-1185">Reference proteome</keyword>
<dbReference type="AlphaFoldDB" id="W9G179"/>
<keyword evidence="6 9" id="KW-0812">Transmembrane</keyword>
<dbReference type="EMBL" id="AWSA01000068">
    <property type="protein sequence ID" value="EWS99850.1"/>
    <property type="molecule type" value="Genomic_DNA"/>
</dbReference>
<dbReference type="GO" id="GO:1990060">
    <property type="term" value="C:maltose transport complex"/>
    <property type="evidence" value="ECO:0007669"/>
    <property type="project" value="TreeGrafter"/>
</dbReference>
<evidence type="ECO:0000313" key="13">
    <source>
        <dbReference type="Proteomes" id="UP000019489"/>
    </source>
</evidence>
<reference evidence="12 13" key="1">
    <citation type="submission" date="2013-08" db="EMBL/GenBank/DDBJ databases">
        <title>Intrasporangium oryzae NRRL B-24470.</title>
        <authorList>
            <person name="Liu H."/>
            <person name="Wang G."/>
        </authorList>
    </citation>
    <scope>NUCLEOTIDE SEQUENCE [LARGE SCALE GENOMIC DNA]</scope>
    <source>
        <strain evidence="12 13">NRRL B-24470</strain>
    </source>
</reference>
<evidence type="ECO:0000256" key="9">
    <source>
        <dbReference type="RuleBase" id="RU363032"/>
    </source>
</evidence>
<dbReference type="Gene3D" id="1.20.58.370">
    <property type="entry name" value="MalF N-terminal region-like"/>
    <property type="match status" value="1"/>
</dbReference>
<evidence type="ECO:0000256" key="3">
    <source>
        <dbReference type="ARBA" id="ARBA00022448"/>
    </source>
</evidence>
<dbReference type="InterPro" id="IPR035906">
    <property type="entry name" value="MetI-like_sf"/>
</dbReference>
<evidence type="ECO:0000313" key="12">
    <source>
        <dbReference type="EMBL" id="EWS99850.1"/>
    </source>
</evidence>
<keyword evidence="4 10" id="KW-1003">Cell membrane</keyword>
<proteinExistence type="inferred from homology"/>
<organism evidence="12 13">
    <name type="scientific">Intrasporangium oryzae NRRL B-24470</name>
    <dbReference type="NCBI Taxonomy" id="1386089"/>
    <lineage>
        <taxon>Bacteria</taxon>
        <taxon>Bacillati</taxon>
        <taxon>Actinomycetota</taxon>
        <taxon>Actinomycetes</taxon>
        <taxon>Micrococcales</taxon>
        <taxon>Intrasporangiaceae</taxon>
        <taxon>Intrasporangium</taxon>
    </lineage>
</organism>
<comment type="function">
    <text evidence="10">Part of the ABC transporter complex MalEFGK involved in maltose/maltodextrin import. Probably responsible for the translocation of the substrate across the membrane.</text>
</comment>
<dbReference type="InterPro" id="IPR000515">
    <property type="entry name" value="MetI-like"/>
</dbReference>
<dbReference type="SUPFAM" id="SSF160964">
    <property type="entry name" value="MalF N-terminal region-like"/>
    <property type="match status" value="1"/>
</dbReference>
<keyword evidence="8 9" id="KW-0472">Membrane</keyword>
<keyword evidence="7 9" id="KW-1133">Transmembrane helix</keyword>
<keyword evidence="3 9" id="KW-0813">Transport</keyword>
<dbReference type="InterPro" id="IPR032550">
    <property type="entry name" value="TM_PBP2_N"/>
</dbReference>
<dbReference type="InterPro" id="IPR035277">
    <property type="entry name" value="MalF_N"/>
</dbReference>
<dbReference type="OrthoDB" id="9805974at2"/>
<feature type="domain" description="ABC transmembrane type-1" evidence="11">
    <location>
        <begin position="290"/>
        <end position="508"/>
    </location>
</feature>
<evidence type="ECO:0000256" key="1">
    <source>
        <dbReference type="ARBA" id="ARBA00004651"/>
    </source>
</evidence>
<feature type="transmembrane region" description="Helical" evidence="9">
    <location>
        <begin position="61"/>
        <end position="85"/>
    </location>
</feature>